<dbReference type="AlphaFoldDB" id="A0A1V4SHK5"/>
<evidence type="ECO:0000313" key="3">
    <source>
        <dbReference type="Proteomes" id="UP000191554"/>
    </source>
</evidence>
<proteinExistence type="predicted"/>
<evidence type="ECO:0000313" key="2">
    <source>
        <dbReference type="EMBL" id="OPX43358.1"/>
    </source>
</evidence>
<evidence type="ECO:0000259" key="1">
    <source>
        <dbReference type="Pfam" id="PF17032"/>
    </source>
</evidence>
<comment type="caution">
    <text evidence="2">The sequence shown here is derived from an EMBL/GenBank/DDBJ whole genome shotgun (WGS) entry which is preliminary data.</text>
</comment>
<accession>A0A1V4SHK5</accession>
<keyword evidence="3" id="KW-1185">Reference proteome</keyword>
<gene>
    <name evidence="2" type="ORF">CLHUN_27030</name>
</gene>
<dbReference type="InterPro" id="IPR031493">
    <property type="entry name" value="Zinc_ribbon_15"/>
</dbReference>
<dbReference type="EMBL" id="MZGX01000018">
    <property type="protein sequence ID" value="OPX43358.1"/>
    <property type="molecule type" value="Genomic_DNA"/>
</dbReference>
<reference evidence="2 3" key="1">
    <citation type="submission" date="2017-03" db="EMBL/GenBank/DDBJ databases">
        <title>Genome sequence of Clostridium hungatei DSM 14427.</title>
        <authorList>
            <person name="Poehlein A."/>
            <person name="Daniel R."/>
        </authorList>
    </citation>
    <scope>NUCLEOTIDE SEQUENCE [LARGE SCALE GENOMIC DNA]</scope>
    <source>
        <strain evidence="2 3">DSM 14427</strain>
    </source>
</reference>
<protein>
    <recommendedName>
        <fullName evidence="1">Zinc-ribbon 15 domain-containing protein</fullName>
    </recommendedName>
</protein>
<dbReference type="RefSeq" id="WP_080065159.1">
    <property type="nucleotide sequence ID" value="NZ_MZGX01000018.1"/>
</dbReference>
<dbReference type="PANTHER" id="PTHR28139:SF1">
    <property type="entry name" value="UPF0768 PROTEIN YBL029C-A"/>
    <property type="match status" value="1"/>
</dbReference>
<sequence>MLFIFGWGHQTVKNHGPVGVYHCEHCNNDKYWTLYSRRTWFTLFFIPVIPYKTENMLLCPICNHGVKLDALKFNELRQVAQCNMDLINKKITQEQHGQILAGIASSTGKSPNEGDNFAGKTETQINYINQMKELEKQKG</sequence>
<dbReference type="OrthoDB" id="166721at2"/>
<name>A0A1V4SHK5_RUMHU</name>
<organism evidence="2 3">
    <name type="scientific">Ruminiclostridium hungatei</name>
    <name type="common">Clostridium hungatei</name>
    <dbReference type="NCBI Taxonomy" id="48256"/>
    <lineage>
        <taxon>Bacteria</taxon>
        <taxon>Bacillati</taxon>
        <taxon>Bacillota</taxon>
        <taxon>Clostridia</taxon>
        <taxon>Eubacteriales</taxon>
        <taxon>Oscillospiraceae</taxon>
        <taxon>Ruminiclostridium</taxon>
    </lineage>
</organism>
<feature type="domain" description="Zinc-ribbon 15" evidence="1">
    <location>
        <begin position="22"/>
        <end position="76"/>
    </location>
</feature>
<dbReference type="Proteomes" id="UP000191554">
    <property type="component" value="Unassembled WGS sequence"/>
</dbReference>
<dbReference type="PANTHER" id="PTHR28139">
    <property type="entry name" value="UPF0768 PROTEIN YBL029C-A"/>
    <property type="match status" value="1"/>
</dbReference>
<dbReference type="Pfam" id="PF17032">
    <property type="entry name" value="Zn_ribbon_15"/>
    <property type="match status" value="1"/>
</dbReference>